<dbReference type="EMBL" id="JANVFS010000009">
    <property type="protein sequence ID" value="KAJ4487281.1"/>
    <property type="molecule type" value="Genomic_DNA"/>
</dbReference>
<dbReference type="Proteomes" id="UP001150238">
    <property type="component" value="Unassembled WGS sequence"/>
</dbReference>
<sequence>MHQPQPHQLVDLDRLSSPSINFHNDHHSVPPVMTEFPRESYGITQSQPNTTHMIPPWFPVHIPPPPEQSYPMYYPNPPYPYPYPYPLSSEPHRSNTPRVKIEYSSIHSTFLATIKDTDSLKDRKSWVKWNEGVWQAVADGFVLGHICDEPPLGTPRTEWNTPLLRPVLSSNPTRKELEAKLKWDKNDGWTSSILTARLSDEARNHLPPVIDDRGERRTARQIYIRLKAAYQAAPDRKAARRTGYSTSKNGE</sequence>
<comment type="caution">
    <text evidence="1">The sequence shown here is derived from an EMBL/GenBank/DDBJ whole genome shotgun (WGS) entry which is preliminary data.</text>
</comment>
<protein>
    <submittedName>
        <fullName evidence="1">Uncharacterized protein</fullName>
    </submittedName>
</protein>
<gene>
    <name evidence="1" type="ORF">C8J55DRAFT_594902</name>
</gene>
<name>A0A9W9AR84_9AGAR</name>
<dbReference type="AlphaFoldDB" id="A0A9W9AR84"/>
<reference evidence="1" key="2">
    <citation type="journal article" date="2023" name="Proc. Natl. Acad. Sci. U.S.A.">
        <title>A global phylogenomic analysis of the shiitake genus Lentinula.</title>
        <authorList>
            <person name="Sierra-Patev S."/>
            <person name="Min B."/>
            <person name="Naranjo-Ortiz M."/>
            <person name="Looney B."/>
            <person name="Konkel Z."/>
            <person name="Slot J.C."/>
            <person name="Sakamoto Y."/>
            <person name="Steenwyk J.L."/>
            <person name="Rokas A."/>
            <person name="Carro J."/>
            <person name="Camarero S."/>
            <person name="Ferreira P."/>
            <person name="Molpeceres G."/>
            <person name="Ruiz-Duenas F.J."/>
            <person name="Serrano A."/>
            <person name="Henrissat B."/>
            <person name="Drula E."/>
            <person name="Hughes K.W."/>
            <person name="Mata J.L."/>
            <person name="Ishikawa N.K."/>
            <person name="Vargas-Isla R."/>
            <person name="Ushijima S."/>
            <person name="Smith C.A."/>
            <person name="Donoghue J."/>
            <person name="Ahrendt S."/>
            <person name="Andreopoulos W."/>
            <person name="He G."/>
            <person name="LaButti K."/>
            <person name="Lipzen A."/>
            <person name="Ng V."/>
            <person name="Riley R."/>
            <person name="Sandor L."/>
            <person name="Barry K."/>
            <person name="Martinez A.T."/>
            <person name="Xiao Y."/>
            <person name="Gibbons J.G."/>
            <person name="Terashima K."/>
            <person name="Grigoriev I.V."/>
            <person name="Hibbett D."/>
        </authorList>
    </citation>
    <scope>NUCLEOTIDE SEQUENCE</scope>
    <source>
        <strain evidence="1">Sp2 HRB7682 ss15</strain>
    </source>
</reference>
<evidence type="ECO:0000313" key="1">
    <source>
        <dbReference type="EMBL" id="KAJ4487281.1"/>
    </source>
</evidence>
<accession>A0A9W9AR84</accession>
<reference evidence="1" key="1">
    <citation type="submission" date="2022-08" db="EMBL/GenBank/DDBJ databases">
        <authorList>
            <consortium name="DOE Joint Genome Institute"/>
            <person name="Min B."/>
            <person name="Riley R."/>
            <person name="Sierra-Patev S."/>
            <person name="Naranjo-Ortiz M."/>
            <person name="Looney B."/>
            <person name="Konkel Z."/>
            <person name="Slot J.C."/>
            <person name="Sakamoto Y."/>
            <person name="Steenwyk J.L."/>
            <person name="Rokas A."/>
            <person name="Carro J."/>
            <person name="Camarero S."/>
            <person name="Ferreira P."/>
            <person name="Molpeceres G."/>
            <person name="Ruiz-Duenas F.J."/>
            <person name="Serrano A."/>
            <person name="Henrissat B."/>
            <person name="Drula E."/>
            <person name="Hughes K.W."/>
            <person name="Mata J.L."/>
            <person name="Ishikawa N.K."/>
            <person name="Vargas-Isla R."/>
            <person name="Ushijima S."/>
            <person name="Smith C.A."/>
            <person name="Ahrendt S."/>
            <person name="Andreopoulos W."/>
            <person name="He G."/>
            <person name="Labutti K."/>
            <person name="Lipzen A."/>
            <person name="Ng V."/>
            <person name="Sandor L."/>
            <person name="Barry K."/>
            <person name="Martinez A.T."/>
            <person name="Xiao Y."/>
            <person name="Gibbons J.G."/>
            <person name="Terashima K."/>
            <person name="Hibbett D.S."/>
            <person name="Grigoriev I.V."/>
        </authorList>
    </citation>
    <scope>NUCLEOTIDE SEQUENCE</scope>
    <source>
        <strain evidence="1">Sp2 HRB7682 ss15</strain>
    </source>
</reference>
<organism evidence="1 2">
    <name type="scientific">Lentinula lateritia</name>
    <dbReference type="NCBI Taxonomy" id="40482"/>
    <lineage>
        <taxon>Eukaryota</taxon>
        <taxon>Fungi</taxon>
        <taxon>Dikarya</taxon>
        <taxon>Basidiomycota</taxon>
        <taxon>Agaricomycotina</taxon>
        <taxon>Agaricomycetes</taxon>
        <taxon>Agaricomycetidae</taxon>
        <taxon>Agaricales</taxon>
        <taxon>Marasmiineae</taxon>
        <taxon>Omphalotaceae</taxon>
        <taxon>Lentinula</taxon>
    </lineage>
</organism>
<proteinExistence type="predicted"/>
<evidence type="ECO:0000313" key="2">
    <source>
        <dbReference type="Proteomes" id="UP001150238"/>
    </source>
</evidence>